<evidence type="ECO:0000256" key="3">
    <source>
        <dbReference type="HAMAP-Rule" id="MF_00187"/>
    </source>
</evidence>
<keyword evidence="2 3" id="KW-0501">Molybdenum cofactor biosynthesis</keyword>
<evidence type="ECO:0000256" key="2">
    <source>
        <dbReference type="ARBA" id="ARBA00023150"/>
    </source>
</evidence>
<dbReference type="PIRSF" id="PIRSF015626">
    <property type="entry name" value="FdhD"/>
    <property type="match status" value="1"/>
</dbReference>
<dbReference type="Pfam" id="PF02634">
    <property type="entry name" value="FdhD-NarQ"/>
    <property type="match status" value="1"/>
</dbReference>
<dbReference type="GO" id="GO:0016783">
    <property type="term" value="F:sulfurtransferase activity"/>
    <property type="evidence" value="ECO:0007669"/>
    <property type="project" value="InterPro"/>
</dbReference>
<proteinExistence type="inferred from homology"/>
<comment type="caution">
    <text evidence="3">Lacks conserved residue(s) required for the propagation of feature annotation.</text>
</comment>
<keyword evidence="1 3" id="KW-0963">Cytoplasm</keyword>
<dbReference type="Gene3D" id="3.10.20.10">
    <property type="match status" value="1"/>
</dbReference>
<dbReference type="GO" id="GO:0097163">
    <property type="term" value="F:sulfur carrier activity"/>
    <property type="evidence" value="ECO:0007669"/>
    <property type="project" value="UniProtKB-UniRule"/>
</dbReference>
<dbReference type="GO" id="GO:0005737">
    <property type="term" value="C:cytoplasm"/>
    <property type="evidence" value="ECO:0007669"/>
    <property type="project" value="UniProtKB-SubCell"/>
</dbReference>
<accession>A0A430K0U1</accession>
<dbReference type="SUPFAM" id="SSF53927">
    <property type="entry name" value="Cytidine deaminase-like"/>
    <property type="match status" value="1"/>
</dbReference>
<dbReference type="Proteomes" id="UP000267585">
    <property type="component" value="Unassembled WGS sequence"/>
</dbReference>
<feature type="active site" description="Cysteine persulfide intermediate" evidence="3">
    <location>
        <position position="118"/>
    </location>
</feature>
<comment type="similarity">
    <text evidence="3">Belongs to the FdhD family.</text>
</comment>
<comment type="subcellular location">
    <subcellularLocation>
        <location evidence="3">Cytoplasm</location>
    </subcellularLocation>
</comment>
<name>A0A430K0U1_9FLAO</name>
<dbReference type="InterPro" id="IPR003786">
    <property type="entry name" value="FdhD"/>
</dbReference>
<dbReference type="PANTHER" id="PTHR30592:SF1">
    <property type="entry name" value="SULFUR CARRIER PROTEIN FDHD"/>
    <property type="match status" value="1"/>
</dbReference>
<keyword evidence="5" id="KW-1185">Reference proteome</keyword>
<reference evidence="4 5" key="1">
    <citation type="submission" date="2018-11" db="EMBL/GenBank/DDBJ databases">
        <title>Arenibacter aquaticus sp.nov., a marine bacterium isolated from surface seawater in the South China Sea.</title>
        <authorList>
            <person name="Guo J."/>
            <person name="Sun J."/>
        </authorList>
    </citation>
    <scope>NUCLEOTIDE SEQUENCE [LARGE SCALE GENOMIC DNA]</scope>
    <source>
        <strain evidence="4 5">GUO666</strain>
    </source>
</reference>
<comment type="function">
    <text evidence="3">Required for formate dehydrogenase (FDH) activity. Acts as a sulfur carrier protein that transfers sulfur from IscS to the molybdenum cofactor prior to its insertion into FDH.</text>
</comment>
<dbReference type="EMBL" id="RQPJ01000019">
    <property type="protein sequence ID" value="RTE52536.1"/>
    <property type="molecule type" value="Genomic_DNA"/>
</dbReference>
<keyword evidence="4" id="KW-0808">Transferase</keyword>
<comment type="caution">
    <text evidence="4">The sequence shown here is derived from an EMBL/GenBank/DDBJ whole genome shotgun (WGS) entry which is preliminary data.</text>
</comment>
<evidence type="ECO:0000313" key="5">
    <source>
        <dbReference type="Proteomes" id="UP000267585"/>
    </source>
</evidence>
<dbReference type="NCBIfam" id="TIGR00129">
    <property type="entry name" value="fdhD_narQ"/>
    <property type="match status" value="1"/>
</dbReference>
<dbReference type="InterPro" id="IPR016193">
    <property type="entry name" value="Cytidine_deaminase-like"/>
</dbReference>
<dbReference type="OrthoDB" id="9782042at2"/>
<dbReference type="AlphaFoldDB" id="A0A430K0U1"/>
<organism evidence="4 5">
    <name type="scientific">Arenibacter aquaticus</name>
    <dbReference type="NCBI Taxonomy" id="2489054"/>
    <lineage>
        <taxon>Bacteria</taxon>
        <taxon>Pseudomonadati</taxon>
        <taxon>Bacteroidota</taxon>
        <taxon>Flavobacteriia</taxon>
        <taxon>Flavobacteriales</taxon>
        <taxon>Flavobacteriaceae</taxon>
        <taxon>Arenibacter</taxon>
    </lineage>
</organism>
<dbReference type="RefSeq" id="WP_126163359.1">
    <property type="nucleotide sequence ID" value="NZ_RQPJ01000019.1"/>
</dbReference>
<dbReference type="GO" id="GO:0006777">
    <property type="term" value="P:Mo-molybdopterin cofactor biosynthetic process"/>
    <property type="evidence" value="ECO:0007669"/>
    <property type="project" value="UniProtKB-UniRule"/>
</dbReference>
<gene>
    <name evidence="3 4" type="primary">fdhD</name>
    <name evidence="4" type="ORF">EHW67_15815</name>
</gene>
<dbReference type="NCBIfam" id="NF001943">
    <property type="entry name" value="PRK00724.1-2"/>
    <property type="match status" value="1"/>
</dbReference>
<evidence type="ECO:0000313" key="4">
    <source>
        <dbReference type="EMBL" id="RTE52536.1"/>
    </source>
</evidence>
<dbReference type="PANTHER" id="PTHR30592">
    <property type="entry name" value="FORMATE DEHYDROGENASE"/>
    <property type="match status" value="1"/>
</dbReference>
<dbReference type="Gene3D" id="3.40.140.10">
    <property type="entry name" value="Cytidine Deaminase, domain 2"/>
    <property type="match status" value="1"/>
</dbReference>
<sequence length="277" mass="30392">MIKEKEKSIVEKQIIKVNGEKSEECLDKIAVEEPLEISISILRSTRPIASKNISITMRTPGNDVDLATGFLFTEGIIVSAHQIATTNRDPNSILFQLNDAEDLDLSKLERHFYTSSSCGVCGKASIEAIKTVCRLPPTSSEFQINKSLILSLPDILMQEQTIFNNTGGIHAAALFDLSGKFMALREDVGRHNALDKLIGHSLRQGKLPLGEHLLFLSGRASFELIQKAAMAGIHFIMAVGAPSSLAIEMAQEHNITLVGFVSNSRYNIYTGAQRIKI</sequence>
<evidence type="ECO:0000256" key="1">
    <source>
        <dbReference type="ARBA" id="ARBA00022490"/>
    </source>
</evidence>
<dbReference type="HAMAP" id="MF_00187">
    <property type="entry name" value="FdhD"/>
    <property type="match status" value="1"/>
</dbReference>
<protein>
    <recommendedName>
        <fullName evidence="3">Sulfur carrier protein FdhD</fullName>
    </recommendedName>
</protein>